<reference evidence="4 7" key="3">
    <citation type="journal article" date="2019" name="Nat. Commun.">
        <title>Gram positive-like bacteriocins with broad spectrum anti-Bacteroidales activity encoded on mobile elements of the human gut microbiota.</title>
        <authorList>
            <person name="Bechon N."/>
            <person name="Coyne M.J.Jr."/>
            <person name="Laclare-Mceneany V."/>
            <person name="Chatzidaki-Livanis M."/>
            <person name="Ghigo J.-M."/>
            <person name="Comstock L.E."/>
        </authorList>
    </citation>
    <scope>NUCLEOTIDE SEQUENCE [LARGE SCALE GENOMIC DNA]</scope>
    <source>
        <strain evidence="4 7">CL01T12C17</strain>
    </source>
</reference>
<dbReference type="EMBL" id="CYZI01000002">
    <property type="protein sequence ID" value="CUN69378.1"/>
    <property type="molecule type" value="Genomic_DNA"/>
</dbReference>
<evidence type="ECO:0000313" key="2">
    <source>
        <dbReference type="EMBL" id="CUN69378.1"/>
    </source>
</evidence>
<evidence type="ECO:0000259" key="1">
    <source>
        <dbReference type="Pfam" id="PF02796"/>
    </source>
</evidence>
<reference evidence="3 6" key="2">
    <citation type="submission" date="2018-08" db="EMBL/GenBank/DDBJ databases">
        <title>A genome reference for cultivated species of the human gut microbiota.</title>
        <authorList>
            <person name="Zou Y."/>
            <person name="Xue W."/>
            <person name="Luo G."/>
        </authorList>
    </citation>
    <scope>NUCLEOTIDE SEQUENCE [LARGE SCALE GENOMIC DNA]</scope>
    <source>
        <strain evidence="3 6">AM16-6</strain>
    </source>
</reference>
<sequence>MARRRSITLDQESRVLSLYKDGMAIKEIMKDTEIKSEQTIYRILDSNGVPRRPKVNGVKRILVMIEEDVAAIMKYAYHL</sequence>
<gene>
    <name evidence="3" type="ORF">DW193_22050</name>
    <name evidence="4" type="ORF">EH214_03847</name>
    <name evidence="2" type="ORF">ERS852457_00649</name>
</gene>
<name>A0A173Z2Q6_PHOVU</name>
<feature type="domain" description="Resolvase HTH" evidence="1">
    <location>
        <begin position="3"/>
        <end position="45"/>
    </location>
</feature>
<dbReference type="GO" id="GO:0003677">
    <property type="term" value="F:DNA binding"/>
    <property type="evidence" value="ECO:0007669"/>
    <property type="project" value="InterPro"/>
</dbReference>
<dbReference type="Proteomes" id="UP000408523">
    <property type="component" value="Unassembled WGS sequence"/>
</dbReference>
<evidence type="ECO:0000313" key="3">
    <source>
        <dbReference type="EMBL" id="RHH72879.1"/>
    </source>
</evidence>
<reference evidence="2 5" key="1">
    <citation type="submission" date="2015-09" db="EMBL/GenBank/DDBJ databases">
        <authorList>
            <consortium name="Pathogen Informatics"/>
        </authorList>
    </citation>
    <scope>NUCLEOTIDE SEQUENCE [LARGE SCALE GENOMIC DNA]</scope>
    <source>
        <strain evidence="2 5">2789STDY5834842</strain>
    </source>
</reference>
<evidence type="ECO:0000313" key="6">
    <source>
        <dbReference type="Proteomes" id="UP000283713"/>
    </source>
</evidence>
<accession>A0A173Z2Q6</accession>
<dbReference type="EMBL" id="QRKA01000068">
    <property type="protein sequence ID" value="RHH72879.1"/>
    <property type="molecule type" value="Genomic_DNA"/>
</dbReference>
<dbReference type="GO" id="GO:0000150">
    <property type="term" value="F:DNA strand exchange activity"/>
    <property type="evidence" value="ECO:0007669"/>
    <property type="project" value="InterPro"/>
</dbReference>
<dbReference type="Proteomes" id="UP000095333">
    <property type="component" value="Unassembled WGS sequence"/>
</dbReference>
<dbReference type="Proteomes" id="UP000283713">
    <property type="component" value="Unassembled WGS sequence"/>
</dbReference>
<proteinExistence type="predicted"/>
<evidence type="ECO:0000313" key="7">
    <source>
        <dbReference type="Proteomes" id="UP000408523"/>
    </source>
</evidence>
<protein>
    <submittedName>
        <fullName evidence="2">Helix-turn-helix domain of resolvase</fullName>
    </submittedName>
</protein>
<organism evidence="2 5">
    <name type="scientific">Phocaeicola vulgatus</name>
    <name type="common">Bacteroides vulgatus</name>
    <dbReference type="NCBI Taxonomy" id="821"/>
    <lineage>
        <taxon>Bacteria</taxon>
        <taxon>Pseudomonadati</taxon>
        <taxon>Bacteroidota</taxon>
        <taxon>Bacteroidia</taxon>
        <taxon>Bacteroidales</taxon>
        <taxon>Bacteroidaceae</taxon>
        <taxon>Phocaeicola</taxon>
    </lineage>
</organism>
<evidence type="ECO:0000313" key="4">
    <source>
        <dbReference type="EMBL" id="TSE46941.1"/>
    </source>
</evidence>
<dbReference type="AlphaFoldDB" id="A0A173Z2Q6"/>
<dbReference type="Pfam" id="PF02796">
    <property type="entry name" value="HTH_7"/>
    <property type="match status" value="1"/>
</dbReference>
<dbReference type="EMBL" id="RWHZ01000075">
    <property type="protein sequence ID" value="TSE46941.1"/>
    <property type="molecule type" value="Genomic_DNA"/>
</dbReference>
<dbReference type="Gene3D" id="1.10.10.60">
    <property type="entry name" value="Homeodomain-like"/>
    <property type="match status" value="1"/>
</dbReference>
<dbReference type="RefSeq" id="WP_057249546.1">
    <property type="nucleotide sequence ID" value="NZ_CP081912.1"/>
</dbReference>
<evidence type="ECO:0000313" key="5">
    <source>
        <dbReference type="Proteomes" id="UP000095333"/>
    </source>
</evidence>
<dbReference type="InterPro" id="IPR006120">
    <property type="entry name" value="Resolvase_HTH_dom"/>
</dbReference>